<gene>
    <name evidence="1" type="ORF">PXK24_03640</name>
</gene>
<evidence type="ECO:0000313" key="2">
    <source>
        <dbReference type="Proteomes" id="UP001218364"/>
    </source>
</evidence>
<organism evidence="1 2">
    <name type="scientific">Phaeobacter gallaeciensis</name>
    <dbReference type="NCBI Taxonomy" id="60890"/>
    <lineage>
        <taxon>Bacteria</taxon>
        <taxon>Pseudomonadati</taxon>
        <taxon>Pseudomonadota</taxon>
        <taxon>Alphaproteobacteria</taxon>
        <taxon>Rhodobacterales</taxon>
        <taxon>Roseobacteraceae</taxon>
        <taxon>Phaeobacter</taxon>
    </lineage>
</organism>
<dbReference type="Proteomes" id="UP001218364">
    <property type="component" value="Unassembled WGS sequence"/>
</dbReference>
<evidence type="ECO:0000313" key="1">
    <source>
        <dbReference type="EMBL" id="MDE4164769.1"/>
    </source>
</evidence>
<sequence length="106" mass="12087">MHRRFLENSEAEALLFPVLQQKRQVCHNLAIGWAKYAGRQDSADARIGTAAMLKRLQDLFKSPMPDMAPTPRAQMIFRQCEDEGPDARLLRELATLSLQTTQQPLH</sequence>
<name>A0ABD4X6S2_9RHOB</name>
<reference evidence="1 2" key="1">
    <citation type="submission" date="2023-02" db="EMBL/GenBank/DDBJ databases">
        <title>Population genomics of bacteria associated with diatom.</title>
        <authorList>
            <person name="Xie J."/>
            <person name="Wang H."/>
        </authorList>
    </citation>
    <scope>NUCLEOTIDE SEQUENCE [LARGE SCALE GENOMIC DNA]</scope>
    <source>
        <strain evidence="1 2">PT47_8</strain>
    </source>
</reference>
<comment type="caution">
    <text evidence="1">The sequence shown here is derived from an EMBL/GenBank/DDBJ whole genome shotgun (WGS) entry which is preliminary data.</text>
</comment>
<dbReference type="EMBL" id="JARCJK010000001">
    <property type="protein sequence ID" value="MDE4164769.1"/>
    <property type="molecule type" value="Genomic_DNA"/>
</dbReference>
<accession>A0ABD4X6S2</accession>
<protein>
    <submittedName>
        <fullName evidence="1">Uncharacterized protein</fullName>
    </submittedName>
</protein>
<proteinExistence type="predicted"/>
<dbReference type="AlphaFoldDB" id="A0ABD4X6S2"/>